<dbReference type="SUPFAM" id="SSF48403">
    <property type="entry name" value="Ankyrin repeat"/>
    <property type="match status" value="1"/>
</dbReference>
<dbReference type="Pfam" id="PF07525">
    <property type="entry name" value="SOCS_box"/>
    <property type="match status" value="1"/>
</dbReference>
<protein>
    <recommendedName>
        <fullName evidence="4">SOCS box domain-containing protein</fullName>
    </recommendedName>
</protein>
<dbReference type="InterPro" id="IPR001496">
    <property type="entry name" value="SOCS_box"/>
</dbReference>
<organism evidence="6 7">
    <name type="scientific">Batillaria attramentaria</name>
    <dbReference type="NCBI Taxonomy" id="370345"/>
    <lineage>
        <taxon>Eukaryota</taxon>
        <taxon>Metazoa</taxon>
        <taxon>Spiralia</taxon>
        <taxon>Lophotrochozoa</taxon>
        <taxon>Mollusca</taxon>
        <taxon>Gastropoda</taxon>
        <taxon>Caenogastropoda</taxon>
        <taxon>Sorbeoconcha</taxon>
        <taxon>Cerithioidea</taxon>
        <taxon>Batillariidae</taxon>
        <taxon>Batillaria</taxon>
    </lineage>
</organism>
<keyword evidence="7" id="KW-1185">Reference proteome</keyword>
<dbReference type="Proteomes" id="UP001519460">
    <property type="component" value="Unassembled WGS sequence"/>
</dbReference>
<gene>
    <name evidence="6" type="ORF">BaRGS_00016216</name>
    <name evidence="5" type="ORF">BaRGS_00027131</name>
</gene>
<dbReference type="Gene3D" id="1.10.750.20">
    <property type="entry name" value="SOCS box"/>
    <property type="match status" value="1"/>
</dbReference>
<dbReference type="Pfam" id="PF12796">
    <property type="entry name" value="Ank_2"/>
    <property type="match status" value="2"/>
</dbReference>
<keyword evidence="1" id="KW-0677">Repeat</keyword>
<reference evidence="6" key="1">
    <citation type="submission" date="2020-09" db="EMBL/GenBank/DDBJ databases">
        <authorList>
            <person name="Won Y."/>
        </authorList>
    </citation>
    <scope>NUCLEOTIDE SEQUENCE</scope>
    <source>
        <strain evidence="6">Wonlab-2016</strain>
        <tissue evidence="6">Foot muscle</tissue>
    </source>
</reference>
<keyword evidence="2 3" id="KW-0040">ANK repeat</keyword>
<evidence type="ECO:0000313" key="6">
    <source>
        <dbReference type="EMBL" id="KAK7492550.1"/>
    </source>
</evidence>
<dbReference type="PROSITE" id="PS50225">
    <property type="entry name" value="SOCS"/>
    <property type="match status" value="1"/>
</dbReference>
<evidence type="ECO:0000259" key="4">
    <source>
        <dbReference type="PROSITE" id="PS50225"/>
    </source>
</evidence>
<comment type="caution">
    <text evidence="6">The sequence shown here is derived from an EMBL/GenBank/DDBJ whole genome shotgun (WGS) entry which is preliminary data.</text>
</comment>
<sequence>MATLQDMEVLLYEAIAAGNLQSVKRLVSSGIGRNAVLHSPNSLEGATVLSTAAFMGNLEMVQYLVDDGASINYKDPHMHRNALHWASMGSGTDVVKYLVSCGADVNALDRDNMSPLLHAAVHRHQTAVGLLVEAGAYVHQIDRLRCSALHYAAFHGDSSAVATLVNAGCVHNNAIFGKGTPLANLAASGDIDNVCLLLRAGYQLSRDDLAIISGLREDSEVVRIMRVHSHLVPTLKQLCRTATRASIKGVNMQKKLQALPLPCSLIDYLLLKREN</sequence>
<dbReference type="InterPro" id="IPR036036">
    <property type="entry name" value="SOCS_box-like_dom_sf"/>
</dbReference>
<feature type="repeat" description="ANK" evidence="3">
    <location>
        <begin position="78"/>
        <end position="110"/>
    </location>
</feature>
<dbReference type="EMBL" id="JACVVK020000102">
    <property type="protein sequence ID" value="KAK7492550.1"/>
    <property type="molecule type" value="Genomic_DNA"/>
</dbReference>
<dbReference type="Gene3D" id="1.25.40.20">
    <property type="entry name" value="Ankyrin repeat-containing domain"/>
    <property type="match status" value="2"/>
</dbReference>
<dbReference type="PROSITE" id="PS50088">
    <property type="entry name" value="ANK_REPEAT"/>
    <property type="match status" value="3"/>
</dbReference>
<feature type="domain" description="SOCS box" evidence="4">
    <location>
        <begin position="232"/>
        <end position="269"/>
    </location>
</feature>
<dbReference type="EMBL" id="JACVVK020000259">
    <property type="protein sequence ID" value="KAK7481615.1"/>
    <property type="molecule type" value="Genomic_DNA"/>
</dbReference>
<name>A0ABD0L0A5_9CAEN</name>
<evidence type="ECO:0000313" key="7">
    <source>
        <dbReference type="Proteomes" id="UP001519460"/>
    </source>
</evidence>
<dbReference type="PRINTS" id="PR01415">
    <property type="entry name" value="ANKYRIN"/>
</dbReference>
<dbReference type="InterPro" id="IPR036770">
    <property type="entry name" value="Ankyrin_rpt-contain_sf"/>
</dbReference>
<evidence type="ECO:0000313" key="5">
    <source>
        <dbReference type="EMBL" id="KAK7481615.1"/>
    </source>
</evidence>
<reference evidence="6" key="3">
    <citation type="submission" date="2023-01" db="EMBL/GenBank/DDBJ databases">
        <authorList>
            <person name="Patra A."/>
        </authorList>
    </citation>
    <scope>NUCLEOTIDE SEQUENCE</scope>
    <source>
        <strain evidence="6">Wonlab-2016</strain>
        <tissue evidence="6">Foot muscle</tissue>
    </source>
</reference>
<dbReference type="PANTHER" id="PTHR24171">
    <property type="entry name" value="ANKYRIN REPEAT DOMAIN-CONTAINING PROTEIN 39-RELATED"/>
    <property type="match status" value="1"/>
</dbReference>
<proteinExistence type="predicted"/>
<dbReference type="SMART" id="SM00248">
    <property type="entry name" value="ANK"/>
    <property type="match status" value="6"/>
</dbReference>
<evidence type="ECO:0000256" key="3">
    <source>
        <dbReference type="PROSITE-ProRule" id="PRU00023"/>
    </source>
</evidence>
<reference evidence="6 7" key="2">
    <citation type="journal article" date="2023" name="Sci. Data">
        <title>Genome assembly of the Korean intertidal mud-creeper Batillaria attramentaria.</title>
        <authorList>
            <person name="Patra A.K."/>
            <person name="Ho P.T."/>
            <person name="Jun S."/>
            <person name="Lee S.J."/>
            <person name="Kim Y."/>
            <person name="Won Y.J."/>
        </authorList>
    </citation>
    <scope>NUCLEOTIDE SEQUENCE [LARGE SCALE GENOMIC DNA]</scope>
    <source>
        <strain evidence="6">Wonlab-2016</strain>
    </source>
</reference>
<dbReference type="SMART" id="SM00969">
    <property type="entry name" value="SOCS_box"/>
    <property type="match status" value="1"/>
</dbReference>
<feature type="repeat" description="ANK" evidence="3">
    <location>
        <begin position="44"/>
        <end position="76"/>
    </location>
</feature>
<feature type="repeat" description="ANK" evidence="3">
    <location>
        <begin position="111"/>
        <end position="143"/>
    </location>
</feature>
<accession>A0ABD0L0A5</accession>
<dbReference type="SUPFAM" id="SSF158235">
    <property type="entry name" value="SOCS box-like"/>
    <property type="match status" value="1"/>
</dbReference>
<dbReference type="PANTHER" id="PTHR24171:SF8">
    <property type="entry name" value="BRCA1-ASSOCIATED RING DOMAIN PROTEIN 1"/>
    <property type="match status" value="1"/>
</dbReference>
<dbReference type="CDD" id="cd03716">
    <property type="entry name" value="SOCS_ASB_like"/>
    <property type="match status" value="1"/>
</dbReference>
<evidence type="ECO:0000256" key="1">
    <source>
        <dbReference type="ARBA" id="ARBA00022737"/>
    </source>
</evidence>
<dbReference type="InterPro" id="IPR002110">
    <property type="entry name" value="Ankyrin_rpt"/>
</dbReference>
<evidence type="ECO:0000256" key="2">
    <source>
        <dbReference type="ARBA" id="ARBA00023043"/>
    </source>
</evidence>
<dbReference type="AlphaFoldDB" id="A0ABD0L0A5"/>
<dbReference type="PROSITE" id="PS50297">
    <property type="entry name" value="ANK_REP_REGION"/>
    <property type="match status" value="2"/>
</dbReference>